<gene>
    <name evidence="4" type="ORF">EHO51_12290</name>
</gene>
<evidence type="ECO:0000256" key="1">
    <source>
        <dbReference type="ARBA" id="ARBA00009129"/>
    </source>
</evidence>
<organism evidence="4 5">
    <name type="scientific">Methylocystis rosea</name>
    <dbReference type="NCBI Taxonomy" id="173366"/>
    <lineage>
        <taxon>Bacteria</taxon>
        <taxon>Pseudomonadati</taxon>
        <taxon>Pseudomonadota</taxon>
        <taxon>Alphaproteobacteria</taxon>
        <taxon>Hyphomicrobiales</taxon>
        <taxon>Methylocystaceae</taxon>
        <taxon>Methylocystis</taxon>
    </lineage>
</organism>
<dbReference type="InterPro" id="IPR008462">
    <property type="entry name" value="CsbD"/>
</dbReference>
<evidence type="ECO:0000313" key="5">
    <source>
        <dbReference type="Proteomes" id="UP000273982"/>
    </source>
</evidence>
<evidence type="ECO:0000313" key="4">
    <source>
        <dbReference type="EMBL" id="AZG77446.1"/>
    </source>
</evidence>
<dbReference type="AlphaFoldDB" id="A0A3G8M6F6"/>
<dbReference type="Gene3D" id="1.10.1470.10">
    <property type="entry name" value="YjbJ"/>
    <property type="match status" value="1"/>
</dbReference>
<accession>A0A3G8M6F6</accession>
<feature type="domain" description="CsbD-like" evidence="3">
    <location>
        <begin position="6"/>
        <end position="57"/>
    </location>
</feature>
<evidence type="ECO:0000259" key="3">
    <source>
        <dbReference type="Pfam" id="PF05532"/>
    </source>
</evidence>
<feature type="region of interest" description="Disordered" evidence="2">
    <location>
        <begin position="1"/>
        <end position="31"/>
    </location>
</feature>
<dbReference type="InterPro" id="IPR036629">
    <property type="entry name" value="YjbJ_sf"/>
</dbReference>
<sequence length="83" mass="8415">MSSTSDKFKGALNETAGSAKQAAGKVIDSPELEGEGVLQEMKGKGQTALGEAKDAIADALDAAATKAKEVAKNAKDAIHKATE</sequence>
<comment type="similarity">
    <text evidence="1">Belongs to the UPF0337 (CsbD) family.</text>
</comment>
<protein>
    <submittedName>
        <fullName evidence="4">CsbD family protein</fullName>
    </submittedName>
</protein>
<proteinExistence type="inferred from homology"/>
<dbReference type="EMBL" id="CP034086">
    <property type="protein sequence ID" value="AZG77446.1"/>
    <property type="molecule type" value="Genomic_DNA"/>
</dbReference>
<dbReference type="Proteomes" id="UP000273982">
    <property type="component" value="Chromosome"/>
</dbReference>
<dbReference type="KEGG" id="mros:EHO51_12290"/>
<name>A0A3G8M6F6_9HYPH</name>
<dbReference type="SUPFAM" id="SSF69047">
    <property type="entry name" value="Hypothetical protein YjbJ"/>
    <property type="match status" value="1"/>
</dbReference>
<reference evidence="4 5" key="1">
    <citation type="submission" date="2018-11" db="EMBL/GenBank/DDBJ databases">
        <title>Genome squencing of methanotrophic bacteria isolated from alkaline groundwater in Korea.</title>
        <authorList>
            <person name="Nguyen L.N."/>
        </authorList>
    </citation>
    <scope>NUCLEOTIDE SEQUENCE [LARGE SCALE GENOMIC DNA]</scope>
    <source>
        <strain evidence="4 5">GW6</strain>
    </source>
</reference>
<dbReference type="Pfam" id="PF05532">
    <property type="entry name" value="CsbD"/>
    <property type="match status" value="1"/>
</dbReference>
<evidence type="ECO:0000256" key="2">
    <source>
        <dbReference type="SAM" id="MobiDB-lite"/>
    </source>
</evidence>
<dbReference type="RefSeq" id="WP_124739143.1">
    <property type="nucleotide sequence ID" value="NZ_CP034086.1"/>
</dbReference>